<dbReference type="Proteomes" id="UP001151699">
    <property type="component" value="Chromosome A"/>
</dbReference>
<keyword evidence="2" id="KW-1185">Reference proteome</keyword>
<proteinExistence type="predicted"/>
<dbReference type="EMBL" id="WJQU01000001">
    <property type="protein sequence ID" value="KAJ6648853.1"/>
    <property type="molecule type" value="Genomic_DNA"/>
</dbReference>
<organism evidence="1 2">
    <name type="scientific">Pseudolycoriella hygida</name>
    <dbReference type="NCBI Taxonomy" id="35572"/>
    <lineage>
        <taxon>Eukaryota</taxon>
        <taxon>Metazoa</taxon>
        <taxon>Ecdysozoa</taxon>
        <taxon>Arthropoda</taxon>
        <taxon>Hexapoda</taxon>
        <taxon>Insecta</taxon>
        <taxon>Pterygota</taxon>
        <taxon>Neoptera</taxon>
        <taxon>Endopterygota</taxon>
        <taxon>Diptera</taxon>
        <taxon>Nematocera</taxon>
        <taxon>Sciaroidea</taxon>
        <taxon>Sciaridae</taxon>
        <taxon>Pseudolycoriella</taxon>
    </lineage>
</organism>
<evidence type="ECO:0000313" key="2">
    <source>
        <dbReference type="Proteomes" id="UP001151699"/>
    </source>
</evidence>
<evidence type="ECO:0000313" key="1">
    <source>
        <dbReference type="EMBL" id="KAJ6648853.1"/>
    </source>
</evidence>
<gene>
    <name evidence="1" type="ORF">Bhyg_04085</name>
</gene>
<comment type="caution">
    <text evidence="1">The sequence shown here is derived from an EMBL/GenBank/DDBJ whole genome shotgun (WGS) entry which is preliminary data.</text>
</comment>
<accession>A0A9Q0NER9</accession>
<name>A0A9Q0NER9_9DIPT</name>
<reference evidence="1" key="1">
    <citation type="submission" date="2022-07" db="EMBL/GenBank/DDBJ databases">
        <authorList>
            <person name="Trinca V."/>
            <person name="Uliana J.V.C."/>
            <person name="Torres T.T."/>
            <person name="Ward R.J."/>
            <person name="Monesi N."/>
        </authorList>
    </citation>
    <scope>NUCLEOTIDE SEQUENCE</scope>
    <source>
        <strain evidence="1">HSMRA1968</strain>
        <tissue evidence="1">Whole embryos</tissue>
    </source>
</reference>
<dbReference type="AlphaFoldDB" id="A0A9Q0NER9"/>
<sequence length="94" mass="11103">MWKLIVFALDLPHEYFLCDAATNLISRKKCFTDDQEKEKFVKLQKKTVYWAYQSLYQEFEFHIPQYYVPKVISTDPEAPTAAVLSLLFLSFKNA</sequence>
<protein>
    <submittedName>
        <fullName evidence="1">Uncharacterized protein</fullName>
    </submittedName>
</protein>